<evidence type="ECO:0000313" key="2">
    <source>
        <dbReference type="Proteomes" id="UP001570417"/>
    </source>
</evidence>
<sequence length="276" mass="31488">MRILKWLSLAVAPVILSGCLEGNKNTDQLCESHEGLQCSELNMNDGQCRIPRTDLIWHRFEVLKQPTDAHKVKEYTLVAAYRKCLELASQLEPIDQSALKQRRFSALMHSIGELDRIVDELSDSKEPETLYFLWSQTGNTDARRSFLQLEGTKALNTAEMQYALATFYTTRDYPKTIALLKNALVLSNGKKVNTEIFKSLASVNHRLGNLEKAYMWAMVAKRFEVPIASQAELSVMYRFNAEKYQELNDIADIIEDAIQEGMFKASLVPTKWDKQS</sequence>
<evidence type="ECO:0000313" key="1">
    <source>
        <dbReference type="EMBL" id="MFA0568562.1"/>
    </source>
</evidence>
<keyword evidence="2" id="KW-1185">Reference proteome</keyword>
<dbReference type="InterPro" id="IPR021372">
    <property type="entry name" value="DUF2989"/>
</dbReference>
<gene>
    <name evidence="1" type="ORF">AB4566_09775</name>
</gene>
<proteinExistence type="predicted"/>
<name>A0ABV4NAW0_9VIBR</name>
<dbReference type="EMBL" id="JBFRUW010000029">
    <property type="protein sequence ID" value="MFA0568562.1"/>
    <property type="molecule type" value="Genomic_DNA"/>
</dbReference>
<dbReference type="RefSeq" id="WP_137374679.1">
    <property type="nucleotide sequence ID" value="NZ_AP025490.1"/>
</dbReference>
<dbReference type="PROSITE" id="PS51257">
    <property type="entry name" value="PROKAR_LIPOPROTEIN"/>
    <property type="match status" value="1"/>
</dbReference>
<dbReference type="Pfam" id="PF11207">
    <property type="entry name" value="DUF2989"/>
    <property type="match status" value="1"/>
</dbReference>
<dbReference type="Proteomes" id="UP001570417">
    <property type="component" value="Unassembled WGS sequence"/>
</dbReference>
<accession>A0ABV4NAW0</accession>
<organism evidence="1 2">
    <name type="scientific">Vibrio gallaecicus</name>
    <dbReference type="NCBI Taxonomy" id="552386"/>
    <lineage>
        <taxon>Bacteria</taxon>
        <taxon>Pseudomonadati</taxon>
        <taxon>Pseudomonadota</taxon>
        <taxon>Gammaproteobacteria</taxon>
        <taxon>Vibrionales</taxon>
        <taxon>Vibrionaceae</taxon>
        <taxon>Vibrio</taxon>
    </lineage>
</organism>
<reference evidence="1 2" key="1">
    <citation type="journal article" date="2024" name="ISME J.">
        <title>Tailless and filamentous prophages are predominant in marine Vibrio.</title>
        <authorList>
            <person name="Steensen K."/>
            <person name="Seneca J."/>
            <person name="Bartlau N."/>
            <person name="Yu X.A."/>
            <person name="Hussain F.A."/>
            <person name="Polz M.F."/>
        </authorList>
    </citation>
    <scope>NUCLEOTIDE SEQUENCE [LARGE SCALE GENOMIC DNA]</scope>
    <source>
        <strain evidence="1 2">10N.222.51.A1</strain>
    </source>
</reference>
<protein>
    <submittedName>
        <fullName evidence="1">DUF2989 domain-containing protein</fullName>
    </submittedName>
</protein>
<comment type="caution">
    <text evidence="1">The sequence shown here is derived from an EMBL/GenBank/DDBJ whole genome shotgun (WGS) entry which is preliminary data.</text>
</comment>